<dbReference type="GO" id="GO:0005886">
    <property type="term" value="C:plasma membrane"/>
    <property type="evidence" value="ECO:0007669"/>
    <property type="project" value="UniProtKB-SubCell"/>
</dbReference>
<dbReference type="Pfam" id="PF04277">
    <property type="entry name" value="OAD_gamma"/>
    <property type="match status" value="1"/>
</dbReference>
<feature type="transmembrane region" description="Helical" evidence="16 17">
    <location>
        <begin position="20"/>
        <end position="40"/>
    </location>
</feature>
<protein>
    <recommendedName>
        <fullName evidence="16">Probable oxaloacetate decarboxylase gamma chain</fullName>
        <ecNumber evidence="16">7.2.4.2</ecNumber>
    </recommendedName>
</protein>
<evidence type="ECO:0000256" key="9">
    <source>
        <dbReference type="ARBA" id="ARBA00022967"/>
    </source>
</evidence>
<evidence type="ECO:0000313" key="19">
    <source>
        <dbReference type="Proteomes" id="UP000503003"/>
    </source>
</evidence>
<dbReference type="NCBIfam" id="TIGR01195">
    <property type="entry name" value="oadG_fam"/>
    <property type="match status" value="1"/>
</dbReference>
<proteinExistence type="inferred from homology"/>
<evidence type="ECO:0000256" key="6">
    <source>
        <dbReference type="ARBA" id="ARBA00022448"/>
    </source>
</evidence>
<evidence type="ECO:0000256" key="14">
    <source>
        <dbReference type="ARBA" id="ARBA00023201"/>
    </source>
</evidence>
<keyword evidence="9 16" id="KW-1278">Translocase</keyword>
<dbReference type="Proteomes" id="UP000503003">
    <property type="component" value="Chromosome 1"/>
</dbReference>
<keyword evidence="13 16" id="KW-0472">Membrane</keyword>
<keyword evidence="6 16" id="KW-0813">Transport</keyword>
<dbReference type="GO" id="GO:0015451">
    <property type="term" value="F:decarboxylation-driven active transmembrane transporter activity"/>
    <property type="evidence" value="ECO:0007669"/>
    <property type="project" value="UniProtKB-EC"/>
</dbReference>
<evidence type="ECO:0000256" key="12">
    <source>
        <dbReference type="ARBA" id="ARBA00023065"/>
    </source>
</evidence>
<organism evidence="18 19">
    <name type="scientific">Vibrio ziniensis</name>
    <dbReference type="NCBI Taxonomy" id="2711221"/>
    <lineage>
        <taxon>Bacteria</taxon>
        <taxon>Pseudomonadati</taxon>
        <taxon>Pseudomonadota</taxon>
        <taxon>Gammaproteobacteria</taxon>
        <taxon>Vibrionales</taxon>
        <taxon>Vibrionaceae</taxon>
        <taxon>Vibrio</taxon>
    </lineage>
</organism>
<dbReference type="NCBIfam" id="NF003004">
    <property type="entry name" value="PRK03814.1"/>
    <property type="match status" value="1"/>
</dbReference>
<keyword evidence="7 16" id="KW-1003">Cell membrane</keyword>
<keyword evidence="12 16" id="KW-0406">Ion transport</keyword>
<dbReference type="GO" id="GO:0008948">
    <property type="term" value="F:oxaloacetate decarboxylase activity"/>
    <property type="evidence" value="ECO:0007669"/>
    <property type="project" value="UniProtKB-UniRule"/>
</dbReference>
<comment type="catalytic activity">
    <reaction evidence="15 16 17">
        <text>oxaloacetate + 2 Na(+)(in) + H(+) = pyruvate + 2 Na(+)(out) + CO2</text>
        <dbReference type="Rhea" id="RHEA:57724"/>
        <dbReference type="ChEBI" id="CHEBI:15361"/>
        <dbReference type="ChEBI" id="CHEBI:15378"/>
        <dbReference type="ChEBI" id="CHEBI:16452"/>
        <dbReference type="ChEBI" id="CHEBI:16526"/>
        <dbReference type="ChEBI" id="CHEBI:29101"/>
        <dbReference type="EC" id="7.2.4.2"/>
    </reaction>
</comment>
<evidence type="ECO:0000256" key="8">
    <source>
        <dbReference type="ARBA" id="ARBA00022692"/>
    </source>
</evidence>
<evidence type="ECO:0000313" key="18">
    <source>
        <dbReference type="EMBL" id="QIH42694.1"/>
    </source>
</evidence>
<evidence type="ECO:0000256" key="2">
    <source>
        <dbReference type="ARBA" id="ARBA00003002"/>
    </source>
</evidence>
<evidence type="ECO:0000256" key="10">
    <source>
        <dbReference type="ARBA" id="ARBA00022989"/>
    </source>
</evidence>
<dbReference type="InterPro" id="IPR023424">
    <property type="entry name" value="OadG"/>
</dbReference>
<keyword evidence="11 16" id="KW-0915">Sodium</keyword>
<comment type="cofactor">
    <cofactor evidence="1 16 17">
        <name>Na(+)</name>
        <dbReference type="ChEBI" id="CHEBI:29101"/>
    </cofactor>
</comment>
<evidence type="ECO:0000256" key="15">
    <source>
        <dbReference type="ARBA" id="ARBA00048176"/>
    </source>
</evidence>
<dbReference type="KEGG" id="vzi:G5S32_12140"/>
<evidence type="ECO:0000256" key="11">
    <source>
        <dbReference type="ARBA" id="ARBA00023053"/>
    </source>
</evidence>
<evidence type="ECO:0000256" key="4">
    <source>
        <dbReference type="ARBA" id="ARBA00005844"/>
    </source>
</evidence>
<dbReference type="AlphaFoldDB" id="A0A6G7CKT1"/>
<dbReference type="HAMAP" id="MF_00404">
    <property type="entry name" value="OadG"/>
    <property type="match status" value="1"/>
</dbReference>
<dbReference type="GO" id="GO:0015081">
    <property type="term" value="F:sodium ion transmembrane transporter activity"/>
    <property type="evidence" value="ECO:0007669"/>
    <property type="project" value="UniProtKB-UniRule"/>
</dbReference>
<evidence type="ECO:0000256" key="13">
    <source>
        <dbReference type="ARBA" id="ARBA00023136"/>
    </source>
</evidence>
<name>A0A6G7CKT1_9VIBR</name>
<evidence type="ECO:0000256" key="17">
    <source>
        <dbReference type="RuleBase" id="RU004278"/>
    </source>
</evidence>
<dbReference type="GO" id="GO:0036376">
    <property type="term" value="P:sodium ion export across plasma membrane"/>
    <property type="evidence" value="ECO:0007669"/>
    <property type="project" value="InterPro"/>
</dbReference>
<evidence type="ECO:0000256" key="16">
    <source>
        <dbReference type="HAMAP-Rule" id="MF_00404"/>
    </source>
</evidence>
<evidence type="ECO:0000256" key="3">
    <source>
        <dbReference type="ARBA" id="ARBA00004162"/>
    </source>
</evidence>
<keyword evidence="8 16" id="KW-0812">Transmembrane</keyword>
<reference evidence="18 19" key="1">
    <citation type="submission" date="2020-02" db="EMBL/GenBank/DDBJ databases">
        <title>A complete genome of a marine bacterium Vibrio sp. ZWAL4003 isolated from the mangrove sediment with the ability to degrade polysaccharides.</title>
        <authorList>
            <person name="Wu J."/>
            <person name="Qu W."/>
            <person name="Zeng R."/>
        </authorList>
    </citation>
    <scope>NUCLEOTIDE SEQUENCE [LARGE SCALE GENOMIC DNA]</scope>
    <source>
        <strain evidence="18 19">ZWAL4003</strain>
    </source>
</reference>
<comment type="function">
    <text evidence="2 16 17">Catalyzes the decarboxylation of oxaloacetate coupled to Na(+) translocation.</text>
</comment>
<sequence>MTKKGSNMTNIGSLLVDAATLMITGMGFVFLFLTILVYLVRLMSKLVPQEVPQPISTPNKNKKVPVKSAASNQHMVSPQVVAAISAAVHQHRTLAAAKSSK</sequence>
<keyword evidence="19" id="KW-1185">Reference proteome</keyword>
<evidence type="ECO:0000256" key="7">
    <source>
        <dbReference type="ARBA" id="ARBA00022475"/>
    </source>
</evidence>
<keyword evidence="10 16" id="KW-1133">Transmembrane helix</keyword>
<evidence type="ECO:0000256" key="5">
    <source>
        <dbReference type="ARBA" id="ARBA00011869"/>
    </source>
</evidence>
<accession>A0A6G7CKT1</accession>
<evidence type="ECO:0000256" key="1">
    <source>
        <dbReference type="ARBA" id="ARBA00001959"/>
    </source>
</evidence>
<comment type="subunit">
    <text evidence="5 16">Heterotrimer of an alpha, a beta and a gamma subunit.</text>
</comment>
<comment type="subcellular location">
    <subcellularLocation>
        <location evidence="3 16 17">Cell membrane</location>
        <topology evidence="3 16 17">Single-pass membrane protein</topology>
    </subcellularLocation>
</comment>
<gene>
    <name evidence="16" type="primary">oadG</name>
    <name evidence="18" type="ORF">G5S32_12140</name>
</gene>
<dbReference type="EC" id="7.2.4.2" evidence="16"/>
<dbReference type="InterPro" id="IPR005899">
    <property type="entry name" value="Na_pump_deCOase"/>
</dbReference>
<keyword evidence="14 16" id="KW-0739">Sodium transport</keyword>
<dbReference type="EMBL" id="CP049331">
    <property type="protein sequence ID" value="QIH42694.1"/>
    <property type="molecule type" value="Genomic_DNA"/>
</dbReference>
<comment type="similarity">
    <text evidence="4 16 17">Belongs to the OadG family.</text>
</comment>